<evidence type="ECO:0000313" key="2">
    <source>
        <dbReference type="Proteomes" id="UP000838756"/>
    </source>
</evidence>
<organism evidence="1 2">
    <name type="scientific">Pararge aegeria aegeria</name>
    <dbReference type="NCBI Taxonomy" id="348720"/>
    <lineage>
        <taxon>Eukaryota</taxon>
        <taxon>Metazoa</taxon>
        <taxon>Ecdysozoa</taxon>
        <taxon>Arthropoda</taxon>
        <taxon>Hexapoda</taxon>
        <taxon>Insecta</taxon>
        <taxon>Pterygota</taxon>
        <taxon>Neoptera</taxon>
        <taxon>Endopterygota</taxon>
        <taxon>Lepidoptera</taxon>
        <taxon>Glossata</taxon>
        <taxon>Ditrysia</taxon>
        <taxon>Papilionoidea</taxon>
        <taxon>Nymphalidae</taxon>
        <taxon>Satyrinae</taxon>
        <taxon>Satyrini</taxon>
        <taxon>Parargina</taxon>
        <taxon>Pararge</taxon>
    </lineage>
</organism>
<comment type="caution">
    <text evidence="1">The sequence shown here is derived from an EMBL/GenBank/DDBJ whole genome shotgun (WGS) entry which is preliminary data.</text>
</comment>
<proteinExistence type="predicted"/>
<evidence type="ECO:0000313" key="1">
    <source>
        <dbReference type="EMBL" id="CAH2243361.1"/>
    </source>
</evidence>
<gene>
    <name evidence="1" type="primary">jg21401</name>
    <name evidence="1" type="ORF">PAEG_LOCUS19510</name>
</gene>
<keyword evidence="2" id="KW-1185">Reference proteome</keyword>
<protein>
    <submittedName>
        <fullName evidence="1">Jg21401 protein</fullName>
    </submittedName>
</protein>
<dbReference type="EMBL" id="CAKXAJ010025742">
    <property type="protein sequence ID" value="CAH2243361.1"/>
    <property type="molecule type" value="Genomic_DNA"/>
</dbReference>
<reference evidence="1" key="1">
    <citation type="submission" date="2022-03" db="EMBL/GenBank/DDBJ databases">
        <authorList>
            <person name="Lindestad O."/>
        </authorList>
    </citation>
    <scope>NUCLEOTIDE SEQUENCE</scope>
</reference>
<dbReference type="AlphaFoldDB" id="A0A8S4RZQ6"/>
<sequence length="91" mass="10149">MQQCGGVGEYERFPSPAVGRLLADNDDTKSTLKSFSLEEAFSNILYSVVVQDMQGIRQSSTLFINLKRNYALQTQNNAATEEQCNAALRKK</sequence>
<name>A0A8S4RZQ6_9NEOP</name>
<dbReference type="Proteomes" id="UP000838756">
    <property type="component" value="Unassembled WGS sequence"/>
</dbReference>
<accession>A0A8S4RZQ6</accession>